<dbReference type="Gene3D" id="3.30.70.3460">
    <property type="match status" value="1"/>
</dbReference>
<evidence type="ECO:0000256" key="2">
    <source>
        <dbReference type="ARBA" id="ARBA00023444"/>
    </source>
</evidence>
<evidence type="ECO:0000256" key="4">
    <source>
        <dbReference type="ARBA" id="ARBA00023471"/>
    </source>
</evidence>
<comment type="caution">
    <text evidence="8">The sequence shown here is derived from an EMBL/GenBank/DDBJ whole genome shotgun (WGS) entry which is preliminary data.</text>
</comment>
<proteinExistence type="inferred from homology"/>
<dbReference type="PANTHER" id="PTHR43413">
    <property type="entry name" value="TRANSCRIPTIONAL REGULATOR, ASNC FAMILY"/>
    <property type="match status" value="1"/>
</dbReference>
<keyword evidence="9" id="KW-1185">Reference proteome</keyword>
<dbReference type="InterPro" id="IPR050684">
    <property type="entry name" value="HTH-Siroheme_Decarb"/>
</dbReference>
<dbReference type="InterPro" id="IPR053953">
    <property type="entry name" value="NirdL-like_HTH"/>
</dbReference>
<dbReference type="Gene3D" id="1.10.10.10">
    <property type="entry name" value="Winged helix-like DNA-binding domain superfamily/Winged helix DNA-binding domain"/>
    <property type="match status" value="1"/>
</dbReference>
<evidence type="ECO:0000256" key="1">
    <source>
        <dbReference type="ARBA" id="ARBA00023239"/>
    </source>
</evidence>
<comment type="pathway">
    <text evidence="2">Porphyrin-containing compound metabolism.</text>
</comment>
<dbReference type="InterPro" id="IPR036390">
    <property type="entry name" value="WH_DNA-bd_sf"/>
</dbReference>
<evidence type="ECO:0000259" key="6">
    <source>
        <dbReference type="Pfam" id="PF17805"/>
    </source>
</evidence>
<dbReference type="GO" id="GO:0016829">
    <property type="term" value="F:lyase activity"/>
    <property type="evidence" value="ECO:0007669"/>
    <property type="project" value="UniProtKB-KW"/>
</dbReference>
<dbReference type="OrthoDB" id="9806536at2"/>
<evidence type="ECO:0000259" key="7">
    <source>
        <dbReference type="Pfam" id="PF22451"/>
    </source>
</evidence>
<dbReference type="RefSeq" id="WP_036939117.1">
    <property type="nucleotide sequence ID" value="NZ_JQKC01000008.1"/>
</dbReference>
<dbReference type="PANTHER" id="PTHR43413:SF1">
    <property type="entry name" value="SIROHEME DECARBOXYLASE NIRL SUBUNIT"/>
    <property type="match status" value="1"/>
</dbReference>
<evidence type="ECO:0000313" key="9">
    <source>
        <dbReference type="Proteomes" id="UP000036923"/>
    </source>
</evidence>
<dbReference type="InterPro" id="IPR040523">
    <property type="entry name" value="AsnC_trans_reg2"/>
</dbReference>
<feature type="domain" description="Siroheme decarboxylase NirL-like HTH" evidence="7">
    <location>
        <begin position="5"/>
        <end position="51"/>
    </location>
</feature>
<dbReference type="InterPro" id="IPR019888">
    <property type="entry name" value="Tscrpt_reg_AsnC-like"/>
</dbReference>
<organism evidence="8 9">
    <name type="scientific">Pseudobacteroides cellulosolvens ATCC 35603 = DSM 2933</name>
    <dbReference type="NCBI Taxonomy" id="398512"/>
    <lineage>
        <taxon>Bacteria</taxon>
        <taxon>Bacillati</taxon>
        <taxon>Bacillota</taxon>
        <taxon>Clostridia</taxon>
        <taxon>Eubacteriales</taxon>
        <taxon>Oscillospiraceae</taxon>
        <taxon>Pseudobacteroides</taxon>
    </lineage>
</organism>
<evidence type="ECO:0000313" key="8">
    <source>
        <dbReference type="EMBL" id="KNY28058.1"/>
    </source>
</evidence>
<evidence type="ECO:0000256" key="3">
    <source>
        <dbReference type="ARBA" id="ARBA00023457"/>
    </source>
</evidence>
<dbReference type="Pfam" id="PF22451">
    <property type="entry name" value="NirdL-like_HTH"/>
    <property type="match status" value="1"/>
</dbReference>
<dbReference type="SMART" id="SM00344">
    <property type="entry name" value="HTH_ASNC"/>
    <property type="match status" value="1"/>
</dbReference>
<dbReference type="Pfam" id="PF17805">
    <property type="entry name" value="AsnC_trans_reg2"/>
    <property type="match status" value="1"/>
</dbReference>
<dbReference type="EMBL" id="LGTC01000001">
    <property type="protein sequence ID" value="KNY28058.1"/>
    <property type="molecule type" value="Genomic_DNA"/>
</dbReference>
<reference evidence="9" key="1">
    <citation type="submission" date="2015-07" db="EMBL/GenBank/DDBJ databases">
        <title>Near-Complete Genome Sequence of the Cellulolytic Bacterium Bacteroides (Pseudobacteroides) cellulosolvens ATCC 35603.</title>
        <authorList>
            <person name="Dassa B."/>
            <person name="Utturkar S.M."/>
            <person name="Klingeman D.M."/>
            <person name="Hurt R.A."/>
            <person name="Keller M."/>
            <person name="Xu J."/>
            <person name="Reddy Y.H.K."/>
            <person name="Borovok I."/>
            <person name="Grinberg I.R."/>
            <person name="Lamed R."/>
            <person name="Zhivin O."/>
            <person name="Bayer E.A."/>
            <person name="Brown S.D."/>
        </authorList>
    </citation>
    <scope>NUCLEOTIDE SEQUENCE [LARGE SCALE GENOMIC DNA]</scope>
    <source>
        <strain evidence="9">DSM 2933</strain>
    </source>
</reference>
<accession>A0A0L6JQJ9</accession>
<evidence type="ECO:0000256" key="5">
    <source>
        <dbReference type="ARBA" id="ARBA00048470"/>
    </source>
</evidence>
<keyword evidence="1" id="KW-0456">Lyase</keyword>
<dbReference type="AlphaFoldDB" id="A0A0L6JQJ9"/>
<dbReference type="STRING" id="398512.Bccel_3329"/>
<comment type="similarity">
    <text evidence="3">Belongs to the Ahb/Nir family.</text>
</comment>
<comment type="catalytic activity">
    <reaction evidence="5">
        <text>siroheme + 2 H(+) = 12,18-didecarboxysiroheme + 2 CO2</text>
        <dbReference type="Rhea" id="RHEA:19093"/>
        <dbReference type="ChEBI" id="CHEBI:15378"/>
        <dbReference type="ChEBI" id="CHEBI:16526"/>
        <dbReference type="ChEBI" id="CHEBI:60052"/>
        <dbReference type="ChEBI" id="CHEBI:140497"/>
        <dbReference type="EC" id="4.1.1.111"/>
    </reaction>
</comment>
<dbReference type="Proteomes" id="UP000036923">
    <property type="component" value="Unassembled WGS sequence"/>
</dbReference>
<dbReference type="InterPro" id="IPR036388">
    <property type="entry name" value="WH-like_DNA-bd_sf"/>
</dbReference>
<dbReference type="PATRIC" id="fig|398512.5.peg.3487"/>
<gene>
    <name evidence="8" type="ORF">Bccel_3329</name>
</gene>
<protein>
    <recommendedName>
        <fullName evidence="4">siroheme decarboxylase</fullName>
        <ecNumber evidence="4">4.1.1.111</ecNumber>
    </recommendedName>
</protein>
<dbReference type="SUPFAM" id="SSF46785">
    <property type="entry name" value="Winged helix' DNA-binding domain"/>
    <property type="match status" value="1"/>
</dbReference>
<dbReference type="eggNOG" id="COG1522">
    <property type="taxonomic scope" value="Bacteria"/>
</dbReference>
<dbReference type="EC" id="4.1.1.111" evidence="4"/>
<name>A0A0L6JQJ9_9FIRM</name>
<feature type="domain" description="Siroheme decarboxylase AsnC-like ligand binding" evidence="6">
    <location>
        <begin position="62"/>
        <end position="141"/>
    </location>
</feature>
<sequence>MDNTDRELLNLLQEKFPIHKRPFLVLGEQLGISEDEVINRIKMLKENGYIRRIGGIFDSRSLGYFSTLCAISVPAQRIDEVSDIINGYSCVTHNYIRDGALNMWFTVIASSREKVDEVLEEIREKSQISRILSFPSEKIYKIKTNFNIKE</sequence>